<comment type="caution">
    <text evidence="11">The sequence shown here is derived from an EMBL/GenBank/DDBJ whole genome shotgun (WGS) entry which is preliminary data.</text>
</comment>
<accession>A0ABS5QMN3</accession>
<reference evidence="11 12" key="1">
    <citation type="journal article" date="2021" name="Nat. Commun.">
        <title>Reductive evolution and unique predatory mode in the CPR bacterium Vampirococcus lugosii.</title>
        <authorList>
            <person name="Moreira D."/>
            <person name="Zivanovic Y."/>
            <person name="Lopez-Archilla A.I."/>
            <person name="Iniesto M."/>
            <person name="Lopez-Garcia P."/>
        </authorList>
    </citation>
    <scope>NUCLEOTIDE SEQUENCE [LARGE SCALE GENOMIC DNA]</scope>
    <source>
        <strain evidence="11">Chiprana</strain>
    </source>
</reference>
<dbReference type="PANTHER" id="PTHR30012">
    <property type="entry name" value="GENERAL SECRETION PATHWAY PROTEIN"/>
    <property type="match status" value="1"/>
</dbReference>
<dbReference type="RefSeq" id="WP_213349889.1">
    <property type="nucleotide sequence ID" value="NZ_JAEDAM010000098.1"/>
</dbReference>
<dbReference type="Gene3D" id="1.20.81.30">
    <property type="entry name" value="Type II secretion system (T2SS), domain F"/>
    <property type="match status" value="2"/>
</dbReference>
<dbReference type="Pfam" id="PF00482">
    <property type="entry name" value="T2SSF"/>
    <property type="match status" value="2"/>
</dbReference>
<evidence type="ECO:0000256" key="8">
    <source>
        <dbReference type="RuleBase" id="RU003923"/>
    </source>
</evidence>
<evidence type="ECO:0000256" key="3">
    <source>
        <dbReference type="ARBA" id="ARBA00022448"/>
    </source>
</evidence>
<keyword evidence="7 9" id="KW-0472">Membrane</keyword>
<keyword evidence="3 8" id="KW-0813">Transport</keyword>
<organism evidence="11 12">
    <name type="scientific">Candidatus Vampirococcus lugosii</name>
    <dbReference type="NCBI Taxonomy" id="2789015"/>
    <lineage>
        <taxon>Bacteria</taxon>
        <taxon>Candidatus Absconditibacteriota</taxon>
        <taxon>Vampirococcus</taxon>
    </lineage>
</organism>
<dbReference type="PRINTS" id="PR00812">
    <property type="entry name" value="BCTERIALGSPF"/>
</dbReference>
<dbReference type="InterPro" id="IPR001992">
    <property type="entry name" value="T2SS_GspF/T4SS_PilC_CS"/>
</dbReference>
<evidence type="ECO:0000313" key="11">
    <source>
        <dbReference type="EMBL" id="MBS8122462.1"/>
    </source>
</evidence>
<evidence type="ECO:0000259" key="10">
    <source>
        <dbReference type="Pfam" id="PF00482"/>
    </source>
</evidence>
<evidence type="ECO:0000256" key="6">
    <source>
        <dbReference type="ARBA" id="ARBA00022989"/>
    </source>
</evidence>
<gene>
    <name evidence="11" type="ORF">VAMP_106108n148</name>
</gene>
<feature type="domain" description="Type II secretion system protein GspF" evidence="10">
    <location>
        <begin position="375"/>
        <end position="497"/>
    </location>
</feature>
<dbReference type="InterPro" id="IPR042094">
    <property type="entry name" value="T2SS_GspF_sf"/>
</dbReference>
<keyword evidence="4" id="KW-1003">Cell membrane</keyword>
<proteinExistence type="inferred from homology"/>
<evidence type="ECO:0000313" key="12">
    <source>
        <dbReference type="Proteomes" id="UP000680365"/>
    </source>
</evidence>
<dbReference type="InterPro" id="IPR003004">
    <property type="entry name" value="GspF/PilC"/>
</dbReference>
<keyword evidence="5 8" id="KW-0812">Transmembrane</keyword>
<dbReference type="EMBL" id="JAEDAM010000098">
    <property type="protein sequence ID" value="MBS8122462.1"/>
    <property type="molecule type" value="Genomic_DNA"/>
</dbReference>
<protein>
    <submittedName>
        <fullName evidence="11">Type II secretion system F domain protein</fullName>
    </submittedName>
</protein>
<evidence type="ECO:0000256" key="2">
    <source>
        <dbReference type="ARBA" id="ARBA00005745"/>
    </source>
</evidence>
<dbReference type="PANTHER" id="PTHR30012:SF0">
    <property type="entry name" value="TYPE II SECRETION SYSTEM PROTEIN F-RELATED"/>
    <property type="match status" value="1"/>
</dbReference>
<evidence type="ECO:0000256" key="9">
    <source>
        <dbReference type="SAM" id="Phobius"/>
    </source>
</evidence>
<feature type="transmembrane region" description="Helical" evidence="9">
    <location>
        <begin position="473"/>
        <end position="496"/>
    </location>
</feature>
<comment type="subcellular location">
    <subcellularLocation>
        <location evidence="1 8">Cell membrane</location>
        <topology evidence="1 8">Multi-pass membrane protein</topology>
    </subcellularLocation>
</comment>
<dbReference type="Proteomes" id="UP000680365">
    <property type="component" value="Unassembled WGS sequence"/>
</dbReference>
<feature type="transmembrane region" description="Helical" evidence="9">
    <location>
        <begin position="690"/>
        <end position="711"/>
    </location>
</feature>
<evidence type="ECO:0000256" key="5">
    <source>
        <dbReference type="ARBA" id="ARBA00022692"/>
    </source>
</evidence>
<name>A0ABS5QMN3_9BACT</name>
<sequence length="720" mass="84480">MDIKKLINYISKNIDYISNDDITMIIDGKYNDFFKSINDKYVKEKDKKKKKKYLEIIEFINIFLEDYEKNGYKYNYDLSKEYEHFLYWFNYYLNNNKLTKVNQVINDIEKYFGQEYSSKLYKKYNKIKQRYELEQKKIEIKSIKNNELKTIEKLIANGNYSEAMSSCLKYAQEYDDEKTINKYIDKINQNKTNKLYEHTKDDNKDFFEKIGMIDIYKGNKDKDNGNFKKNDIKFLYKKLDNLYSNSHLEDGISLINYMSETYELYDKKLSKYKSKFLDKKREIESNSQKNDYNFELNSLRLMFKNKQYQDCLIKANNILKRYPMISKIEILNIIKKVKKEKYNITKNSGKQSFEAKVENFLINLSNLNKKGIDEFYTKMAWFLGANMDLKLSIQVIYAQTKDYGLKKFIREMLEGIDTGIKMSDIMKWYKQISEMDISLVKIGENTGKLGDMFESIAKHKEEASERRKKIKSVMIYPIIVISITIIIFIGLLVFVLPQFTTLFNQVGMEMPALTQAMMSISNFLKTKYYLVILFIVLSIMFFKFLGKTNIGKYIYSYMALKMPVVKEVVYRNYVIHLMGNLSLMLNAGINLLEALDIVASGTANKLYKDEFRRIRFELESGITFSKAVGLGGVNNASNYNNIYVPIDGAYAIDIGERTGQLGKLLGDTADRYDKDLKLIIKNLQSLMEPFVILLVGGVVFMFVLSIFLPMIQMYQAIGSL</sequence>
<feature type="transmembrane region" description="Helical" evidence="9">
    <location>
        <begin position="528"/>
        <end position="546"/>
    </location>
</feature>
<feature type="domain" description="Type II secretion system protein GspF" evidence="10">
    <location>
        <begin position="580"/>
        <end position="709"/>
    </location>
</feature>
<dbReference type="InterPro" id="IPR018076">
    <property type="entry name" value="T2SS_GspF_dom"/>
</dbReference>
<comment type="similarity">
    <text evidence="2 8">Belongs to the GSP F family.</text>
</comment>
<keyword evidence="12" id="KW-1185">Reference proteome</keyword>
<evidence type="ECO:0000256" key="4">
    <source>
        <dbReference type="ARBA" id="ARBA00022475"/>
    </source>
</evidence>
<dbReference type="PROSITE" id="PS00874">
    <property type="entry name" value="T2SP_F"/>
    <property type="match status" value="1"/>
</dbReference>
<evidence type="ECO:0000256" key="1">
    <source>
        <dbReference type="ARBA" id="ARBA00004651"/>
    </source>
</evidence>
<evidence type="ECO:0000256" key="7">
    <source>
        <dbReference type="ARBA" id="ARBA00023136"/>
    </source>
</evidence>
<keyword evidence="6 9" id="KW-1133">Transmembrane helix</keyword>